<keyword evidence="3" id="KW-0862">Zinc</keyword>
<organism evidence="7 8">
    <name type="scientific">Capsicum baccatum</name>
    <name type="common">Peruvian pepper</name>
    <dbReference type="NCBI Taxonomy" id="33114"/>
    <lineage>
        <taxon>Eukaryota</taxon>
        <taxon>Viridiplantae</taxon>
        <taxon>Streptophyta</taxon>
        <taxon>Embryophyta</taxon>
        <taxon>Tracheophyta</taxon>
        <taxon>Spermatophyta</taxon>
        <taxon>Magnoliopsida</taxon>
        <taxon>eudicotyledons</taxon>
        <taxon>Gunneridae</taxon>
        <taxon>Pentapetalae</taxon>
        <taxon>asterids</taxon>
        <taxon>lamiids</taxon>
        <taxon>Solanales</taxon>
        <taxon>Solanaceae</taxon>
        <taxon>Solanoideae</taxon>
        <taxon>Capsiceae</taxon>
        <taxon>Capsicum</taxon>
    </lineage>
</organism>
<dbReference type="GO" id="GO:0140566">
    <property type="term" value="F:histone reader activity"/>
    <property type="evidence" value="ECO:0007669"/>
    <property type="project" value="InterPro"/>
</dbReference>
<evidence type="ECO:0000313" key="8">
    <source>
        <dbReference type="Proteomes" id="UP000224567"/>
    </source>
</evidence>
<evidence type="ECO:0000256" key="4">
    <source>
        <dbReference type="ARBA" id="ARBA00023015"/>
    </source>
</evidence>
<reference evidence="8" key="2">
    <citation type="journal article" date="2017" name="J. Anim. Genet.">
        <title>Multiple reference genome sequences of hot pepper reveal the massive evolution of plant disease resistance genes by retroduplication.</title>
        <authorList>
            <person name="Kim S."/>
            <person name="Park J."/>
            <person name="Yeom S.-I."/>
            <person name="Kim Y.-M."/>
            <person name="Seo E."/>
            <person name="Kim K.-T."/>
            <person name="Kim M.-S."/>
            <person name="Lee J.M."/>
            <person name="Cheong K."/>
            <person name="Shin H.-S."/>
            <person name="Kim S.-B."/>
            <person name="Han K."/>
            <person name="Lee J."/>
            <person name="Park M."/>
            <person name="Lee H.-A."/>
            <person name="Lee H.-Y."/>
            <person name="Lee Y."/>
            <person name="Oh S."/>
            <person name="Lee J.H."/>
            <person name="Choi E."/>
            <person name="Choi E."/>
            <person name="Lee S.E."/>
            <person name="Jeon J."/>
            <person name="Kim H."/>
            <person name="Choi G."/>
            <person name="Song H."/>
            <person name="Lee J."/>
            <person name="Lee S.-C."/>
            <person name="Kwon J.-K."/>
            <person name="Lee H.-Y."/>
            <person name="Koo N."/>
            <person name="Hong Y."/>
            <person name="Kim R.W."/>
            <person name="Kang W.-H."/>
            <person name="Huh J.H."/>
            <person name="Kang B.-C."/>
            <person name="Yang T.-J."/>
            <person name="Lee Y.-H."/>
            <person name="Bennetzen J.L."/>
            <person name="Choi D."/>
        </authorList>
    </citation>
    <scope>NUCLEOTIDE SEQUENCE [LARGE SCALE GENOMIC DNA]</scope>
    <source>
        <strain evidence="8">cv. PBC81</strain>
    </source>
</reference>
<evidence type="ECO:0000256" key="6">
    <source>
        <dbReference type="SAM" id="Phobius"/>
    </source>
</evidence>
<keyword evidence="1" id="KW-0479">Metal-binding</keyword>
<protein>
    <submittedName>
        <fullName evidence="7">Uncharacterized protein</fullName>
    </submittedName>
</protein>
<dbReference type="OrthoDB" id="1305340at2759"/>
<reference evidence="7 8" key="1">
    <citation type="journal article" date="2017" name="Genome Biol.">
        <title>New reference genome sequences of hot pepper reveal the massive evolution of plant disease-resistance genes by retroduplication.</title>
        <authorList>
            <person name="Kim S."/>
            <person name="Park J."/>
            <person name="Yeom S.I."/>
            <person name="Kim Y.M."/>
            <person name="Seo E."/>
            <person name="Kim K.T."/>
            <person name="Kim M.S."/>
            <person name="Lee J.M."/>
            <person name="Cheong K."/>
            <person name="Shin H.S."/>
            <person name="Kim S.B."/>
            <person name="Han K."/>
            <person name="Lee J."/>
            <person name="Park M."/>
            <person name="Lee H.A."/>
            <person name="Lee H.Y."/>
            <person name="Lee Y."/>
            <person name="Oh S."/>
            <person name="Lee J.H."/>
            <person name="Choi E."/>
            <person name="Choi E."/>
            <person name="Lee S.E."/>
            <person name="Jeon J."/>
            <person name="Kim H."/>
            <person name="Choi G."/>
            <person name="Song H."/>
            <person name="Lee J."/>
            <person name="Lee S.C."/>
            <person name="Kwon J.K."/>
            <person name="Lee H.Y."/>
            <person name="Koo N."/>
            <person name="Hong Y."/>
            <person name="Kim R.W."/>
            <person name="Kang W.H."/>
            <person name="Huh J.H."/>
            <person name="Kang B.C."/>
            <person name="Yang T.J."/>
            <person name="Lee Y.H."/>
            <person name="Bennetzen J.L."/>
            <person name="Choi D."/>
        </authorList>
    </citation>
    <scope>NUCLEOTIDE SEQUENCE [LARGE SCALE GENOMIC DNA]</scope>
    <source>
        <strain evidence="8">cv. PBC81</strain>
    </source>
</reference>
<keyword evidence="2" id="KW-0863">Zinc-finger</keyword>
<comment type="caution">
    <text evidence="7">The sequence shown here is derived from an EMBL/GenBank/DDBJ whole genome shotgun (WGS) entry which is preliminary data.</text>
</comment>
<evidence type="ECO:0000256" key="2">
    <source>
        <dbReference type="ARBA" id="ARBA00022771"/>
    </source>
</evidence>
<dbReference type="EMBL" id="MLFT02000262">
    <property type="protein sequence ID" value="PHT28111.1"/>
    <property type="molecule type" value="Genomic_DNA"/>
</dbReference>
<dbReference type="PANTHER" id="PTHR33304:SF50">
    <property type="match status" value="1"/>
</dbReference>
<feature type="transmembrane region" description="Helical" evidence="6">
    <location>
        <begin position="212"/>
        <end position="231"/>
    </location>
</feature>
<gene>
    <name evidence="7" type="ORF">CQW23_32288</name>
</gene>
<dbReference type="GO" id="GO:0008270">
    <property type="term" value="F:zinc ion binding"/>
    <property type="evidence" value="ECO:0007669"/>
    <property type="project" value="UniProtKB-KW"/>
</dbReference>
<evidence type="ECO:0000256" key="1">
    <source>
        <dbReference type="ARBA" id="ARBA00022723"/>
    </source>
</evidence>
<proteinExistence type="predicted"/>
<dbReference type="Proteomes" id="UP000224567">
    <property type="component" value="Unassembled WGS sequence"/>
</dbReference>
<sequence>MLHASEKIFQSIAPPRKRNKFPGSHVINWEKEVQTGKTKYLPVEEALSLPSSLNIKGNPQNIIGYTRVMTIESMATGTRGSFCTSGAQTSNSFPAKSPLQRLLGSARYTNPQNVKNTKITKQIKNTVQASKGFGELKSPDAANESPLMNPIMKHPCDPTLCHSCAPEFAPGMFNHCIQAYPPYKVRRKVYEFSRLLSEIYTALVELLRNKDLVMRILIINVELALINISLIRMNTTRAI</sequence>
<keyword evidence="4" id="KW-0805">Transcription regulation</keyword>
<keyword evidence="6" id="KW-1133">Transmembrane helix</keyword>
<keyword evidence="6" id="KW-0472">Membrane</keyword>
<evidence type="ECO:0000256" key="3">
    <source>
        <dbReference type="ARBA" id="ARBA00022833"/>
    </source>
</evidence>
<accession>A0A2G2V535</accession>
<keyword evidence="6" id="KW-0812">Transmembrane</keyword>
<dbReference type="PANTHER" id="PTHR33304">
    <property type="match status" value="1"/>
</dbReference>
<dbReference type="InterPro" id="IPR049914">
    <property type="entry name" value="PHD1-3/5-6"/>
</dbReference>
<dbReference type="AlphaFoldDB" id="A0A2G2V535"/>
<dbReference type="STRING" id="33114.A0A2G2V535"/>
<dbReference type="GO" id="GO:0034244">
    <property type="term" value="P:negative regulation of transcription elongation by RNA polymerase II"/>
    <property type="evidence" value="ECO:0007669"/>
    <property type="project" value="InterPro"/>
</dbReference>
<keyword evidence="5" id="KW-0804">Transcription</keyword>
<name>A0A2G2V535_CAPBA</name>
<evidence type="ECO:0000256" key="5">
    <source>
        <dbReference type="ARBA" id="ARBA00023163"/>
    </source>
</evidence>
<keyword evidence="8" id="KW-1185">Reference proteome</keyword>
<evidence type="ECO:0000313" key="7">
    <source>
        <dbReference type="EMBL" id="PHT28111.1"/>
    </source>
</evidence>